<dbReference type="AlphaFoldDB" id="I5BUV8"/>
<keyword evidence="3" id="KW-1185">Reference proteome</keyword>
<feature type="chain" id="PRO_5003701067" description="Lipocalin-like domain-containing protein" evidence="1">
    <location>
        <begin position="19"/>
        <end position="271"/>
    </location>
</feature>
<proteinExistence type="predicted"/>
<protein>
    <recommendedName>
        <fullName evidence="4">Lipocalin-like domain-containing protein</fullName>
    </recommendedName>
</protein>
<evidence type="ECO:0000313" key="2">
    <source>
        <dbReference type="EMBL" id="EIM73360.1"/>
    </source>
</evidence>
<dbReference type="STRING" id="1189621.A3SI_18146"/>
<gene>
    <name evidence="2" type="ORF">A3SI_18146</name>
</gene>
<organism evidence="2 3">
    <name type="scientific">Nitritalea halalkaliphila LW7</name>
    <dbReference type="NCBI Taxonomy" id="1189621"/>
    <lineage>
        <taxon>Bacteria</taxon>
        <taxon>Pseudomonadati</taxon>
        <taxon>Bacteroidota</taxon>
        <taxon>Cytophagia</taxon>
        <taxon>Cytophagales</taxon>
        <taxon>Cyclobacteriaceae</taxon>
        <taxon>Nitritalea</taxon>
    </lineage>
</organism>
<comment type="caution">
    <text evidence="2">The sequence shown here is derived from an EMBL/GenBank/DDBJ whole genome shotgun (WGS) entry which is preliminary data.</text>
</comment>
<evidence type="ECO:0008006" key="4">
    <source>
        <dbReference type="Google" id="ProtNLM"/>
    </source>
</evidence>
<dbReference type="EMBL" id="AJYA01000062">
    <property type="protein sequence ID" value="EIM73360.1"/>
    <property type="molecule type" value="Genomic_DNA"/>
</dbReference>
<evidence type="ECO:0000313" key="3">
    <source>
        <dbReference type="Proteomes" id="UP000005551"/>
    </source>
</evidence>
<sequence>MKNLIALFAIVFALFSCATEEQPLQSPADSPFPVSGNSTAQNNEAAGTSWRLALLVEDGKDLTPNFEGVSFFFEEAGNLVARGASGELRGNWQLLRRSSGDKLDIRFTGSLLFSELNEDWRIVEQSKQRIVLEDRDNGQVDRLVFLPAGSQEQVASPLSNAMALNFFSFLRIGALRVGEFRDGNTDRTVLFQGGELRFSDLGQVQFLASGQSTQNGQWKVEFSNARVILEMEFPNQNPVRLLDEDWVLVELNEQRARFQEEDGSDRLVLVR</sequence>
<dbReference type="Proteomes" id="UP000005551">
    <property type="component" value="Unassembled WGS sequence"/>
</dbReference>
<dbReference type="OrthoDB" id="826659at2"/>
<dbReference type="RefSeq" id="WP_009057169.1">
    <property type="nucleotide sequence ID" value="NZ_AJYA01000062.1"/>
</dbReference>
<dbReference type="PROSITE" id="PS51257">
    <property type="entry name" value="PROKAR_LIPOPROTEIN"/>
    <property type="match status" value="1"/>
</dbReference>
<name>I5BUV8_9BACT</name>
<feature type="signal peptide" evidence="1">
    <location>
        <begin position="1"/>
        <end position="18"/>
    </location>
</feature>
<evidence type="ECO:0000256" key="1">
    <source>
        <dbReference type="SAM" id="SignalP"/>
    </source>
</evidence>
<keyword evidence="1" id="KW-0732">Signal</keyword>
<reference evidence="2 3" key="1">
    <citation type="submission" date="2012-05" db="EMBL/GenBank/DDBJ databases">
        <title>Genome sequence of Nitritalea halalkaliphila LW7.</title>
        <authorList>
            <person name="Jangir P.K."/>
            <person name="Singh A."/>
            <person name="Shivaji S."/>
            <person name="Sharma R."/>
        </authorList>
    </citation>
    <scope>NUCLEOTIDE SEQUENCE [LARGE SCALE GENOMIC DNA]</scope>
    <source>
        <strain evidence="2 3">LW7</strain>
    </source>
</reference>
<accession>I5BUV8</accession>